<dbReference type="EMBL" id="AP019299">
    <property type="protein sequence ID" value="BBG99965.1"/>
    <property type="molecule type" value="Genomic_DNA"/>
</dbReference>
<reference evidence="1" key="1">
    <citation type="journal article" date="2019" name="Science">
        <title>Mutation of a bHLH transcription factor allowed almond domestication.</title>
        <authorList>
            <person name="Sanchez-Perez R."/>
            <person name="Pavan S."/>
            <person name="Mazzeo R."/>
            <person name="Moldovan C."/>
            <person name="Aiese Cigliano R."/>
            <person name="Del Cueto J."/>
            <person name="Ricciardi F."/>
            <person name="Lotti C."/>
            <person name="Ricciardi L."/>
            <person name="Dicenta F."/>
            <person name="Lopez-Marques R.L."/>
            <person name="Lindberg Moller B."/>
        </authorList>
    </citation>
    <scope>NUCLEOTIDE SEQUENCE</scope>
</reference>
<feature type="non-terminal residue" evidence="1">
    <location>
        <position position="1"/>
    </location>
</feature>
<organism evidence="1">
    <name type="scientific">Prunus dulcis</name>
    <name type="common">Almond</name>
    <name type="synonym">Amygdalus dulcis</name>
    <dbReference type="NCBI Taxonomy" id="3755"/>
    <lineage>
        <taxon>Eukaryota</taxon>
        <taxon>Viridiplantae</taxon>
        <taxon>Streptophyta</taxon>
        <taxon>Embryophyta</taxon>
        <taxon>Tracheophyta</taxon>
        <taxon>Spermatophyta</taxon>
        <taxon>Magnoliopsida</taxon>
        <taxon>eudicotyledons</taxon>
        <taxon>Gunneridae</taxon>
        <taxon>Pentapetalae</taxon>
        <taxon>rosids</taxon>
        <taxon>fabids</taxon>
        <taxon>Rosales</taxon>
        <taxon>Rosaceae</taxon>
        <taxon>Amygdaloideae</taxon>
        <taxon>Amygdaleae</taxon>
        <taxon>Prunus</taxon>
    </lineage>
</organism>
<evidence type="ECO:0000313" key="1">
    <source>
        <dbReference type="EMBL" id="BBG99965.1"/>
    </source>
</evidence>
<dbReference type="AlphaFoldDB" id="A0A4Y1R7H6"/>
<name>A0A4Y1R7H6_PRUDU</name>
<sequence>YLPYFKTKKKKKKVNIALGWKYVGLGGYRPKQKGPQYQLRLQSKGAKSTSPLSLLLHKEGAIPRRRHHSSSIAGRR</sequence>
<proteinExistence type="predicted"/>
<accession>A0A4Y1R7H6</accession>
<protein>
    <submittedName>
        <fullName evidence="1">Uncharacterized protein</fullName>
    </submittedName>
</protein>
<gene>
    <name evidence="1" type="ORF">Prudu_009837</name>
</gene>